<dbReference type="EMBL" id="ML996690">
    <property type="protein sequence ID" value="KAF2402971.1"/>
    <property type="molecule type" value="Genomic_DNA"/>
</dbReference>
<evidence type="ECO:0000313" key="1">
    <source>
        <dbReference type="EMBL" id="KAF2402971.1"/>
    </source>
</evidence>
<organism evidence="1 2">
    <name type="scientific">Trichodelitschia bisporula</name>
    <dbReference type="NCBI Taxonomy" id="703511"/>
    <lineage>
        <taxon>Eukaryota</taxon>
        <taxon>Fungi</taxon>
        <taxon>Dikarya</taxon>
        <taxon>Ascomycota</taxon>
        <taxon>Pezizomycotina</taxon>
        <taxon>Dothideomycetes</taxon>
        <taxon>Dothideomycetes incertae sedis</taxon>
        <taxon>Phaeotrichales</taxon>
        <taxon>Phaeotrichaceae</taxon>
        <taxon>Trichodelitschia</taxon>
    </lineage>
</organism>
<keyword evidence="2" id="KW-1185">Reference proteome</keyword>
<dbReference type="Proteomes" id="UP000799640">
    <property type="component" value="Unassembled WGS sequence"/>
</dbReference>
<accession>A0A6G1I462</accession>
<gene>
    <name evidence="1" type="ORF">EJ06DRAFT_527938</name>
</gene>
<dbReference type="AlphaFoldDB" id="A0A6G1I462"/>
<name>A0A6G1I462_9PEZI</name>
<evidence type="ECO:0000313" key="2">
    <source>
        <dbReference type="Proteomes" id="UP000799640"/>
    </source>
</evidence>
<reference evidence="1" key="1">
    <citation type="journal article" date="2020" name="Stud. Mycol.">
        <title>101 Dothideomycetes genomes: a test case for predicting lifestyles and emergence of pathogens.</title>
        <authorList>
            <person name="Haridas S."/>
            <person name="Albert R."/>
            <person name="Binder M."/>
            <person name="Bloem J."/>
            <person name="Labutti K."/>
            <person name="Salamov A."/>
            <person name="Andreopoulos B."/>
            <person name="Baker S."/>
            <person name="Barry K."/>
            <person name="Bills G."/>
            <person name="Bluhm B."/>
            <person name="Cannon C."/>
            <person name="Castanera R."/>
            <person name="Culley D."/>
            <person name="Daum C."/>
            <person name="Ezra D."/>
            <person name="Gonzalez J."/>
            <person name="Henrissat B."/>
            <person name="Kuo A."/>
            <person name="Liang C."/>
            <person name="Lipzen A."/>
            <person name="Lutzoni F."/>
            <person name="Magnuson J."/>
            <person name="Mondo S."/>
            <person name="Nolan M."/>
            <person name="Ohm R."/>
            <person name="Pangilinan J."/>
            <person name="Park H.-J."/>
            <person name="Ramirez L."/>
            <person name="Alfaro M."/>
            <person name="Sun H."/>
            <person name="Tritt A."/>
            <person name="Yoshinaga Y."/>
            <person name="Zwiers L.-H."/>
            <person name="Turgeon B."/>
            <person name="Goodwin S."/>
            <person name="Spatafora J."/>
            <person name="Crous P."/>
            <person name="Grigoriev I."/>
        </authorList>
    </citation>
    <scope>NUCLEOTIDE SEQUENCE</scope>
    <source>
        <strain evidence="1">CBS 262.69</strain>
    </source>
</reference>
<protein>
    <submittedName>
        <fullName evidence="1">Uncharacterized protein</fullName>
    </submittedName>
</protein>
<sequence length="89" mass="9642">MSIDQTTACLYGYPFVLTFVTAHLPVHSLRTTITSKQKITSAPGYAGPQLLHAPLTTNARTSTPTITYPVRAKHSKGISVPDHQPQPQS</sequence>
<proteinExistence type="predicted"/>